<reference evidence="1" key="1">
    <citation type="submission" date="2020-07" db="EMBL/GenBank/DDBJ databases">
        <authorList>
            <person name="Nieuwenhuis M."/>
            <person name="Van De Peppel L.J.J."/>
        </authorList>
    </citation>
    <scope>NUCLEOTIDE SEQUENCE</scope>
    <source>
        <strain evidence="1">AP01</strain>
        <tissue evidence="1">Mycelium</tissue>
    </source>
</reference>
<organism evidence="1 2">
    <name type="scientific">Asterophora parasitica</name>
    <dbReference type="NCBI Taxonomy" id="117018"/>
    <lineage>
        <taxon>Eukaryota</taxon>
        <taxon>Fungi</taxon>
        <taxon>Dikarya</taxon>
        <taxon>Basidiomycota</taxon>
        <taxon>Agaricomycotina</taxon>
        <taxon>Agaricomycetes</taxon>
        <taxon>Agaricomycetidae</taxon>
        <taxon>Agaricales</taxon>
        <taxon>Tricholomatineae</taxon>
        <taxon>Lyophyllaceae</taxon>
        <taxon>Asterophora</taxon>
    </lineage>
</organism>
<gene>
    <name evidence="1" type="ORF">DXG03_002582</name>
</gene>
<keyword evidence="2" id="KW-1185">Reference proteome</keyword>
<name>A0A9P7G476_9AGAR</name>
<proteinExistence type="predicted"/>
<evidence type="ECO:0000313" key="1">
    <source>
        <dbReference type="EMBL" id="KAG5642544.1"/>
    </source>
</evidence>
<dbReference type="AlphaFoldDB" id="A0A9P7G476"/>
<sequence>MTQGISDSISRWDNLLSLHVEGSITAEALHDVARIPSLQSLRLARYQSRSGSKLRPPVIGEANGTSMFSALRRLTLDGMELEWSSNLLSAVTDSRLETIDLTFPAQSDSTDDWHSFFNNLQPSTATLMTLKVKEYDLVKEDTAHIDAAIFQPLLSLQNLAHIEIHPARHTDIDDDLLKRHPKPGPTFGILTWYMKAFMTEHLTGPPFSACYCWLTAAPTCAT</sequence>
<dbReference type="Proteomes" id="UP000775547">
    <property type="component" value="Unassembled WGS sequence"/>
</dbReference>
<dbReference type="SUPFAM" id="SSF52047">
    <property type="entry name" value="RNI-like"/>
    <property type="match status" value="1"/>
</dbReference>
<dbReference type="EMBL" id="JABCKV010000177">
    <property type="protein sequence ID" value="KAG5642544.1"/>
    <property type="molecule type" value="Genomic_DNA"/>
</dbReference>
<accession>A0A9P7G476</accession>
<dbReference type="OrthoDB" id="3354475at2759"/>
<comment type="caution">
    <text evidence="1">The sequence shown here is derived from an EMBL/GenBank/DDBJ whole genome shotgun (WGS) entry which is preliminary data.</text>
</comment>
<evidence type="ECO:0000313" key="2">
    <source>
        <dbReference type="Proteomes" id="UP000775547"/>
    </source>
</evidence>
<reference evidence="1" key="2">
    <citation type="submission" date="2021-10" db="EMBL/GenBank/DDBJ databases">
        <title>Phylogenomics reveals ancestral predisposition of the termite-cultivated fungus Termitomyces towards a domesticated lifestyle.</title>
        <authorList>
            <person name="Auxier B."/>
            <person name="Grum-Grzhimaylo A."/>
            <person name="Cardenas M.E."/>
            <person name="Lodge J.D."/>
            <person name="Laessoe T."/>
            <person name="Pedersen O."/>
            <person name="Smith M.E."/>
            <person name="Kuyper T.W."/>
            <person name="Franco-Molano E.A."/>
            <person name="Baroni T.J."/>
            <person name="Aanen D.K."/>
        </authorList>
    </citation>
    <scope>NUCLEOTIDE SEQUENCE</scope>
    <source>
        <strain evidence="1">AP01</strain>
        <tissue evidence="1">Mycelium</tissue>
    </source>
</reference>
<protein>
    <submittedName>
        <fullName evidence="1">Uncharacterized protein</fullName>
    </submittedName>
</protein>